<name>A0A139BX80_9PROT</name>
<proteinExistence type="predicted"/>
<sequence>MNTEIKTFQFWPGSLELENKPTHLLIAKKIEEQLASCHGYLAYHLTNLGRANEDEVPSFILATREHGVVTIDVLEERLDKIVFREDVEFWQLVDCNN</sequence>
<comment type="caution">
    <text evidence="1">The sequence shown here is derived from an EMBL/GenBank/DDBJ whole genome shotgun (WGS) entry which is preliminary data.</text>
</comment>
<reference evidence="1 2" key="2">
    <citation type="submission" date="2016-03" db="EMBL/GenBank/DDBJ databases">
        <title>New uncultured bacterium of the family Gallionellaceae from acid mine drainage: description and reconstruction of genome based on metagenomic analysis of microbial community.</title>
        <authorList>
            <person name="Kadnikov V."/>
            <person name="Ivasenko D."/>
            <person name="Beletsky A."/>
            <person name="Mardanov A."/>
            <person name="Danilova E."/>
            <person name="Pimenov N."/>
            <person name="Karnachuk O."/>
            <person name="Ravin N."/>
        </authorList>
    </citation>
    <scope>NUCLEOTIDE SEQUENCE [LARGE SCALE GENOMIC DNA]</scope>
    <source>
        <strain evidence="1">ShG14-8</strain>
    </source>
</reference>
<gene>
    <name evidence="1" type="ORF">AWT59_0319</name>
</gene>
<dbReference type="EMBL" id="LSLI01000004">
    <property type="protein sequence ID" value="KXS33599.1"/>
    <property type="molecule type" value="Genomic_DNA"/>
</dbReference>
<accession>A0A139BX80</accession>
<reference evidence="1 2" key="1">
    <citation type="submission" date="2016-02" db="EMBL/GenBank/DDBJ databases">
        <authorList>
            <person name="Wen L."/>
            <person name="He K."/>
            <person name="Yang H."/>
        </authorList>
    </citation>
    <scope>NUCLEOTIDE SEQUENCE [LARGE SCALE GENOMIC DNA]</scope>
    <source>
        <strain evidence="1">ShG14-8</strain>
    </source>
</reference>
<evidence type="ECO:0000313" key="2">
    <source>
        <dbReference type="Proteomes" id="UP000070578"/>
    </source>
</evidence>
<protein>
    <submittedName>
        <fullName evidence="1">Uncharacterized protein</fullName>
    </submittedName>
</protein>
<dbReference type="Proteomes" id="UP000070578">
    <property type="component" value="Unassembled WGS sequence"/>
</dbReference>
<organism evidence="1 2">
    <name type="scientific">Candidatus Gallionella acididurans</name>
    <dbReference type="NCBI Taxonomy" id="1796491"/>
    <lineage>
        <taxon>Bacteria</taxon>
        <taxon>Pseudomonadati</taxon>
        <taxon>Pseudomonadota</taxon>
        <taxon>Betaproteobacteria</taxon>
        <taxon>Nitrosomonadales</taxon>
        <taxon>Gallionellaceae</taxon>
        <taxon>Gallionella</taxon>
    </lineage>
</organism>
<evidence type="ECO:0000313" key="1">
    <source>
        <dbReference type="EMBL" id="KXS33599.1"/>
    </source>
</evidence>
<dbReference type="AlphaFoldDB" id="A0A139BX80"/>